<keyword evidence="7 8" id="KW-0501">Molybdenum cofactor biosynthesis</keyword>
<protein>
    <recommendedName>
        <fullName evidence="8">Molybdenum cofactor guanylyltransferase</fullName>
        <shortName evidence="8">MoCo guanylyltransferase</shortName>
        <ecNumber evidence="8">2.7.7.77</ecNumber>
    </recommendedName>
    <alternativeName>
        <fullName evidence="8">GTP:molybdopterin guanylyltransferase</fullName>
    </alternativeName>
    <alternativeName>
        <fullName evidence="8">Mo-MPT guanylyltransferase</fullName>
    </alternativeName>
    <alternativeName>
        <fullName evidence="8">Molybdopterin guanylyltransferase</fullName>
    </alternativeName>
    <alternativeName>
        <fullName evidence="8">Molybdopterin-guanine dinucleotide synthase</fullName>
        <shortName evidence="8">MGD synthase</shortName>
    </alternativeName>
</protein>
<dbReference type="RefSeq" id="WP_264946487.1">
    <property type="nucleotide sequence ID" value="NZ_JAPDRA010000014.1"/>
</dbReference>
<dbReference type="InterPro" id="IPR029044">
    <property type="entry name" value="Nucleotide-diphossugar_trans"/>
</dbReference>
<feature type="binding site" evidence="8">
    <location>
        <position position="58"/>
    </location>
    <ligand>
        <name>GTP</name>
        <dbReference type="ChEBI" id="CHEBI:37565"/>
    </ligand>
</feature>
<evidence type="ECO:0000256" key="5">
    <source>
        <dbReference type="ARBA" id="ARBA00022842"/>
    </source>
</evidence>
<dbReference type="GO" id="GO:0016779">
    <property type="term" value="F:nucleotidyltransferase activity"/>
    <property type="evidence" value="ECO:0007669"/>
    <property type="project" value="UniProtKB-KW"/>
</dbReference>
<evidence type="ECO:0000256" key="4">
    <source>
        <dbReference type="ARBA" id="ARBA00022741"/>
    </source>
</evidence>
<dbReference type="CDD" id="cd02503">
    <property type="entry name" value="MobA"/>
    <property type="match status" value="1"/>
</dbReference>
<feature type="binding site" evidence="8">
    <location>
        <position position="91"/>
    </location>
    <ligand>
        <name>Mg(2+)</name>
        <dbReference type="ChEBI" id="CHEBI:18420"/>
    </ligand>
</feature>
<feature type="domain" description="MobA-like NTP transferase" evidence="9">
    <location>
        <begin position="5"/>
        <end position="132"/>
    </location>
</feature>
<evidence type="ECO:0000313" key="11">
    <source>
        <dbReference type="Proteomes" id="UP001596977"/>
    </source>
</evidence>
<evidence type="ECO:0000259" key="9">
    <source>
        <dbReference type="Pfam" id="PF12804"/>
    </source>
</evidence>
<keyword evidence="1 8" id="KW-0963">Cytoplasm</keyword>
<evidence type="ECO:0000256" key="8">
    <source>
        <dbReference type="HAMAP-Rule" id="MF_00316"/>
    </source>
</evidence>
<evidence type="ECO:0000256" key="3">
    <source>
        <dbReference type="ARBA" id="ARBA00022723"/>
    </source>
</evidence>
<feature type="binding site" evidence="8">
    <location>
        <position position="91"/>
    </location>
    <ligand>
        <name>GTP</name>
        <dbReference type="ChEBI" id="CHEBI:37565"/>
    </ligand>
</feature>
<comment type="cofactor">
    <cofactor evidence="8">
        <name>Mg(2+)</name>
        <dbReference type="ChEBI" id="CHEBI:18420"/>
    </cofactor>
</comment>
<evidence type="ECO:0000256" key="6">
    <source>
        <dbReference type="ARBA" id="ARBA00023134"/>
    </source>
</evidence>
<comment type="similarity">
    <text evidence="8">Belongs to the MobA family.</text>
</comment>
<name>A0ABW3HAU7_9SPHN</name>
<organism evidence="10 11">
    <name type="scientific">Sphingomonas canadensis</name>
    <dbReference type="NCBI Taxonomy" id="1219257"/>
    <lineage>
        <taxon>Bacteria</taxon>
        <taxon>Pseudomonadati</taxon>
        <taxon>Pseudomonadota</taxon>
        <taxon>Alphaproteobacteria</taxon>
        <taxon>Sphingomonadales</taxon>
        <taxon>Sphingomonadaceae</taxon>
        <taxon>Sphingomonas</taxon>
    </lineage>
</organism>
<keyword evidence="3 8" id="KW-0479">Metal-binding</keyword>
<dbReference type="HAMAP" id="MF_00316">
    <property type="entry name" value="MobA"/>
    <property type="match status" value="1"/>
</dbReference>
<keyword evidence="4 8" id="KW-0547">Nucleotide-binding</keyword>
<dbReference type="Pfam" id="PF12804">
    <property type="entry name" value="NTP_transf_3"/>
    <property type="match status" value="1"/>
</dbReference>
<keyword evidence="5 8" id="KW-0460">Magnesium</keyword>
<gene>
    <name evidence="8" type="primary">mobA</name>
    <name evidence="10" type="ORF">ACFQ1E_19500</name>
</gene>
<comment type="caution">
    <text evidence="10">The sequence shown here is derived from an EMBL/GenBank/DDBJ whole genome shotgun (WGS) entry which is preliminary data.</text>
</comment>
<comment type="function">
    <text evidence="8">Transfers a GMP moiety from GTP to Mo-molybdopterin (Mo-MPT) cofactor (Moco or molybdenum cofactor) to form Mo-molybdopterin guanine dinucleotide (Mo-MGD) cofactor.</text>
</comment>
<comment type="domain">
    <text evidence="8">The N-terminal domain determines nucleotide recognition and specific binding, while the C-terminal domain determines the specific binding to the target protein.</text>
</comment>
<evidence type="ECO:0000256" key="2">
    <source>
        <dbReference type="ARBA" id="ARBA00022679"/>
    </source>
</evidence>
<evidence type="ECO:0000313" key="10">
    <source>
        <dbReference type="EMBL" id="MFD0948533.1"/>
    </source>
</evidence>
<keyword evidence="10" id="KW-0548">Nucleotidyltransferase</keyword>
<keyword evidence="6 8" id="KW-0342">GTP-binding</keyword>
<sequence>MRILGAVLAGGRSSRFGSDKALADLNGRPLIAHAIAALARQADGVIVAGREWDDWVPDRPGPDMGPLGGINAAIHAAAARGYAGVLTYPCDAPWLETDLRAKLASQAEGAYAAEMPVIGYWPSALAPVLDDWLATTATGHSVRAWAAHAGVKPVELGGMLHNVNTPDNLRALREILRGR</sequence>
<dbReference type="Proteomes" id="UP001596977">
    <property type="component" value="Unassembled WGS sequence"/>
</dbReference>
<dbReference type="SUPFAM" id="SSF53448">
    <property type="entry name" value="Nucleotide-diphospho-sugar transferases"/>
    <property type="match status" value="1"/>
</dbReference>
<comment type="subcellular location">
    <subcellularLocation>
        <location evidence="8">Cytoplasm</location>
    </subcellularLocation>
</comment>
<dbReference type="EC" id="2.7.7.77" evidence="8"/>
<feature type="binding site" evidence="8">
    <location>
        <begin position="8"/>
        <end position="10"/>
    </location>
    <ligand>
        <name>GTP</name>
        <dbReference type="ChEBI" id="CHEBI:37565"/>
    </ligand>
</feature>
<dbReference type="PANTHER" id="PTHR19136">
    <property type="entry name" value="MOLYBDENUM COFACTOR GUANYLYLTRANSFERASE"/>
    <property type="match status" value="1"/>
</dbReference>
<dbReference type="InterPro" id="IPR025877">
    <property type="entry name" value="MobA-like_NTP_Trfase"/>
</dbReference>
<comment type="catalytic activity">
    <reaction evidence="8">
        <text>Mo-molybdopterin + GTP + H(+) = Mo-molybdopterin guanine dinucleotide + diphosphate</text>
        <dbReference type="Rhea" id="RHEA:34243"/>
        <dbReference type="ChEBI" id="CHEBI:15378"/>
        <dbReference type="ChEBI" id="CHEBI:33019"/>
        <dbReference type="ChEBI" id="CHEBI:37565"/>
        <dbReference type="ChEBI" id="CHEBI:71302"/>
        <dbReference type="ChEBI" id="CHEBI:71310"/>
        <dbReference type="EC" id="2.7.7.77"/>
    </reaction>
</comment>
<dbReference type="EMBL" id="JBHTJG010000014">
    <property type="protein sequence ID" value="MFD0948533.1"/>
    <property type="molecule type" value="Genomic_DNA"/>
</dbReference>
<accession>A0ABW3HAU7</accession>
<reference evidence="11" key="1">
    <citation type="journal article" date="2019" name="Int. J. Syst. Evol. Microbiol.">
        <title>The Global Catalogue of Microorganisms (GCM) 10K type strain sequencing project: providing services to taxonomists for standard genome sequencing and annotation.</title>
        <authorList>
            <consortium name="The Broad Institute Genomics Platform"/>
            <consortium name="The Broad Institute Genome Sequencing Center for Infectious Disease"/>
            <person name="Wu L."/>
            <person name="Ma J."/>
        </authorList>
    </citation>
    <scope>NUCLEOTIDE SEQUENCE [LARGE SCALE GENOMIC DNA]</scope>
    <source>
        <strain evidence="11">CCUG 62982</strain>
    </source>
</reference>
<evidence type="ECO:0000256" key="7">
    <source>
        <dbReference type="ARBA" id="ARBA00023150"/>
    </source>
</evidence>
<comment type="subunit">
    <text evidence="8">Monomer.</text>
</comment>
<dbReference type="Gene3D" id="3.90.550.10">
    <property type="entry name" value="Spore Coat Polysaccharide Biosynthesis Protein SpsA, Chain A"/>
    <property type="match status" value="1"/>
</dbReference>
<evidence type="ECO:0000256" key="1">
    <source>
        <dbReference type="ARBA" id="ARBA00022490"/>
    </source>
</evidence>
<keyword evidence="11" id="KW-1185">Reference proteome</keyword>
<proteinExistence type="inferred from homology"/>
<feature type="binding site" evidence="8">
    <location>
        <position position="20"/>
    </location>
    <ligand>
        <name>GTP</name>
        <dbReference type="ChEBI" id="CHEBI:37565"/>
    </ligand>
</feature>
<dbReference type="InterPro" id="IPR013482">
    <property type="entry name" value="Molybde_CF_guanTrfase"/>
</dbReference>
<comment type="caution">
    <text evidence="8">Lacks conserved residue(s) required for the propagation of feature annotation.</text>
</comment>
<dbReference type="PANTHER" id="PTHR19136:SF81">
    <property type="entry name" value="MOLYBDENUM COFACTOR GUANYLYLTRANSFERASE"/>
    <property type="match status" value="1"/>
</dbReference>
<keyword evidence="2 8" id="KW-0808">Transferase</keyword>